<dbReference type="PANTHER" id="PTHR31735">
    <property type="entry name" value="VACUOLAR MEMBRANE PROTEIN YPL162C"/>
    <property type="match status" value="1"/>
</dbReference>
<feature type="transmembrane region" description="Helical" evidence="2">
    <location>
        <begin position="96"/>
        <end position="118"/>
    </location>
</feature>
<keyword evidence="4" id="KW-1185">Reference proteome</keyword>
<feature type="compositionally biased region" description="Polar residues" evidence="1">
    <location>
        <begin position="266"/>
        <end position="277"/>
    </location>
</feature>
<feature type="transmembrane region" description="Helical" evidence="2">
    <location>
        <begin position="153"/>
        <end position="174"/>
    </location>
</feature>
<keyword evidence="2" id="KW-0812">Transmembrane</keyword>
<dbReference type="GO" id="GO:0016020">
    <property type="term" value="C:membrane"/>
    <property type="evidence" value="ECO:0007669"/>
    <property type="project" value="TreeGrafter"/>
</dbReference>
<gene>
    <name evidence="3" type="primary">100639350</name>
</gene>
<feature type="region of interest" description="Disordered" evidence="1">
    <location>
        <begin position="251"/>
        <end position="277"/>
    </location>
</feature>
<keyword evidence="2" id="KW-0472">Membrane</keyword>
<protein>
    <recommendedName>
        <fullName evidence="5">Transmembrane protein 110</fullName>
    </recommendedName>
</protein>
<evidence type="ECO:0000256" key="2">
    <source>
        <dbReference type="SAM" id="Phobius"/>
    </source>
</evidence>
<feature type="transmembrane region" description="Helical" evidence="2">
    <location>
        <begin position="71"/>
        <end position="90"/>
    </location>
</feature>
<organism evidence="3 4">
    <name type="scientific">Amphimedon queenslandica</name>
    <name type="common">Sponge</name>
    <dbReference type="NCBI Taxonomy" id="400682"/>
    <lineage>
        <taxon>Eukaryota</taxon>
        <taxon>Metazoa</taxon>
        <taxon>Porifera</taxon>
        <taxon>Demospongiae</taxon>
        <taxon>Heteroscleromorpha</taxon>
        <taxon>Haplosclerida</taxon>
        <taxon>Niphatidae</taxon>
        <taxon>Amphimedon</taxon>
    </lineage>
</organism>
<dbReference type="Proteomes" id="UP000007879">
    <property type="component" value="Unassembled WGS sequence"/>
</dbReference>
<feature type="transmembrane region" description="Helical" evidence="2">
    <location>
        <begin position="189"/>
        <end position="210"/>
    </location>
</feature>
<proteinExistence type="predicted"/>
<evidence type="ECO:0008006" key="5">
    <source>
        <dbReference type="Google" id="ProtNLM"/>
    </source>
</evidence>
<dbReference type="InterPro" id="IPR022127">
    <property type="entry name" value="STIMATE/YPL162C"/>
</dbReference>
<accession>A0AAN0IZ66</accession>
<feature type="transmembrane region" description="Helical" evidence="2">
    <location>
        <begin position="31"/>
        <end position="50"/>
    </location>
</feature>
<reference evidence="4" key="1">
    <citation type="journal article" date="2010" name="Nature">
        <title>The Amphimedon queenslandica genome and the evolution of animal complexity.</title>
        <authorList>
            <person name="Srivastava M."/>
            <person name="Simakov O."/>
            <person name="Chapman J."/>
            <person name="Fahey B."/>
            <person name="Gauthier M.E."/>
            <person name="Mitros T."/>
            <person name="Richards G.S."/>
            <person name="Conaco C."/>
            <person name="Dacre M."/>
            <person name="Hellsten U."/>
            <person name="Larroux C."/>
            <person name="Putnam N.H."/>
            <person name="Stanke M."/>
            <person name="Adamska M."/>
            <person name="Darling A."/>
            <person name="Degnan S.M."/>
            <person name="Oakley T.H."/>
            <person name="Plachetzki D.C."/>
            <person name="Zhai Y."/>
            <person name="Adamski M."/>
            <person name="Calcino A."/>
            <person name="Cummins S.F."/>
            <person name="Goodstein D.M."/>
            <person name="Harris C."/>
            <person name="Jackson D.J."/>
            <person name="Leys S.P."/>
            <person name="Shu S."/>
            <person name="Woodcroft B.J."/>
            <person name="Vervoort M."/>
            <person name="Kosik K.S."/>
            <person name="Manning G."/>
            <person name="Degnan B.M."/>
            <person name="Rokhsar D.S."/>
        </authorList>
    </citation>
    <scope>NUCLEOTIDE SEQUENCE [LARGE SCALE GENOMIC DNA]</scope>
</reference>
<name>A0AAN0IZ66_AMPQE</name>
<sequence>MAEVTSNLTEGGPGPVMASSLSCDLTGLPSFILQFVLGCVAFSTLIIKRYREKKEVRRPVLIWIADSSKQAIAMLGAHFCNLLLAQLLPLEDTDHCIIYLLNFLLDSTLGIIIIYVLLKLVKCIVNHFNFTPLKSGEYGVPFRCNYWLAQCGVVLLVMLVMKLVIGPMAVFHFWTKVGHVILPFKNKELRTAVVIFIVPFIVNVMMFWIVDSIIMRSNDDVILYKKNDEKHRHSKEPVKFRRKHQNVYLPLSNGDTQEFDEEGMDSTPTGSMENLTV</sequence>
<keyword evidence="2" id="KW-1133">Transmembrane helix</keyword>
<dbReference type="AlphaFoldDB" id="A0AAN0IZ66"/>
<dbReference type="EnsemblMetazoa" id="XM_019994187.1">
    <property type="protein sequence ID" value="XP_019849746.1"/>
    <property type="gene ID" value="LOC100639350"/>
</dbReference>
<evidence type="ECO:0000313" key="4">
    <source>
        <dbReference type="Proteomes" id="UP000007879"/>
    </source>
</evidence>
<evidence type="ECO:0000313" key="3">
    <source>
        <dbReference type="EnsemblMetazoa" id="XP_019849746.1"/>
    </source>
</evidence>
<reference evidence="3" key="2">
    <citation type="submission" date="2024-06" db="UniProtKB">
        <authorList>
            <consortium name="EnsemblMetazoa"/>
        </authorList>
    </citation>
    <scope>IDENTIFICATION</scope>
</reference>
<evidence type="ECO:0000256" key="1">
    <source>
        <dbReference type="SAM" id="MobiDB-lite"/>
    </source>
</evidence>
<dbReference type="Pfam" id="PF12400">
    <property type="entry name" value="STIMATE"/>
    <property type="match status" value="1"/>
</dbReference>
<dbReference type="PANTHER" id="PTHR31735:SF1">
    <property type="entry name" value="VACUOLAR MEMBRANE PROTEIN YPL162C"/>
    <property type="match status" value="1"/>
</dbReference>